<evidence type="ECO:0000313" key="1">
    <source>
        <dbReference type="EMBL" id="BBD98833.1"/>
    </source>
</evidence>
<dbReference type="InterPro" id="IPR021880">
    <property type="entry name" value="DUF3489"/>
</dbReference>
<proteinExistence type="predicted"/>
<dbReference type="AlphaFoldDB" id="A0A494W2H5"/>
<reference evidence="1 2" key="1">
    <citation type="submission" date="2018-05" db="EMBL/GenBank/DDBJ databases">
        <title>Complete Genome Sequence of the Nonylphenol-Degrading Bacterium Sphingobium amiense DSM 16289T.</title>
        <authorList>
            <person name="Ootsuka M."/>
            <person name="Nishizawa T."/>
            <person name="Ohta H."/>
        </authorList>
    </citation>
    <scope>NUCLEOTIDE SEQUENCE [LARGE SCALE GENOMIC DNA]</scope>
    <source>
        <strain evidence="1 2">DSM 16289</strain>
    </source>
</reference>
<dbReference type="EMBL" id="AP018664">
    <property type="protein sequence ID" value="BBD98833.1"/>
    <property type="molecule type" value="Genomic_DNA"/>
</dbReference>
<dbReference type="Proteomes" id="UP000279959">
    <property type="component" value="Chromosome"/>
</dbReference>
<dbReference type="Pfam" id="PF11994">
    <property type="entry name" value="DUF3489"/>
    <property type="match status" value="1"/>
</dbReference>
<gene>
    <name evidence="1" type="ORF">SAMIE_1023340</name>
</gene>
<evidence type="ECO:0000313" key="2">
    <source>
        <dbReference type="Proteomes" id="UP000279959"/>
    </source>
</evidence>
<name>A0A494W2H5_9SPHN</name>
<accession>A0A494W2H5</accession>
<dbReference type="KEGG" id="sami:SAMIE_1023340"/>
<organism evidence="1 2">
    <name type="scientific">Sphingobium amiense</name>
    <dbReference type="NCBI Taxonomy" id="135719"/>
    <lineage>
        <taxon>Bacteria</taxon>
        <taxon>Pseudomonadati</taxon>
        <taxon>Pseudomonadota</taxon>
        <taxon>Alphaproteobacteria</taxon>
        <taxon>Sphingomonadales</taxon>
        <taxon>Sphingomonadaceae</taxon>
        <taxon>Sphingobium</taxon>
    </lineage>
</organism>
<sequence length="238" mass="24665">MPPVVVGRNAQIRALHNLLDLPGGRSDSDTAESDGRAALGARCPAMIMDGALGSGSGIGPPSAAKGPSMARPVKLDDLDLILLSTASARESGLLHPLRESIRHRSDAVEAAIAGLLRRRLVEKGAVTDRSAIWKEEGGERIGLVLTPKARALIDGEAEASCVTDEATPVAAPRSGSKSATVLAMLGREGGASPAELIDATGWLPHTMRAALSGLRRKGHAIGREKRGEVAVYRLVTGA</sequence>
<keyword evidence="2" id="KW-1185">Reference proteome</keyword>
<protein>
    <submittedName>
        <fullName evidence="1">DUF3489 domain-containing protein</fullName>
    </submittedName>
</protein>